<dbReference type="GO" id="GO:0015940">
    <property type="term" value="P:pantothenate biosynthetic process"/>
    <property type="evidence" value="ECO:0007669"/>
    <property type="project" value="UniProtKB-UniPathway"/>
</dbReference>
<dbReference type="KEGG" id="cag:Cagg_1104"/>
<reference evidence="14" key="1">
    <citation type="submission" date="2008-12" db="EMBL/GenBank/DDBJ databases">
        <title>Complete sequence of Chloroflexus aggregans DSM 9485.</title>
        <authorList>
            <consortium name="US DOE Joint Genome Institute"/>
            <person name="Lucas S."/>
            <person name="Copeland A."/>
            <person name="Lapidus A."/>
            <person name="Glavina del Rio T."/>
            <person name="Dalin E."/>
            <person name="Tice H."/>
            <person name="Pitluck S."/>
            <person name="Foster B."/>
            <person name="Larimer F."/>
            <person name="Land M."/>
            <person name="Hauser L."/>
            <person name="Kyrpides N."/>
            <person name="Mikhailova N."/>
            <person name="Bryant D."/>
            <person name="Richardson P."/>
        </authorList>
    </citation>
    <scope>NUCLEOTIDE SEQUENCE</scope>
    <source>
        <strain evidence="14">DSM 9485</strain>
    </source>
</reference>
<dbReference type="NCBIfam" id="TIGR00745">
    <property type="entry name" value="apbA_panE"/>
    <property type="match status" value="1"/>
</dbReference>
<dbReference type="Gene3D" id="3.40.50.720">
    <property type="entry name" value="NAD(P)-binding Rossmann-like Domain"/>
    <property type="match status" value="1"/>
</dbReference>
<dbReference type="EMBL" id="CP001337">
    <property type="protein sequence ID" value="ACL24014.1"/>
    <property type="molecule type" value="Genomic_DNA"/>
</dbReference>
<evidence type="ECO:0000256" key="6">
    <source>
        <dbReference type="ARBA" id="ARBA00022655"/>
    </source>
</evidence>
<dbReference type="InterPro" id="IPR050838">
    <property type="entry name" value="Ketopantoate_reductase"/>
</dbReference>
<evidence type="ECO:0000256" key="5">
    <source>
        <dbReference type="ARBA" id="ARBA00019465"/>
    </source>
</evidence>
<comment type="function">
    <text evidence="1 11">Catalyzes the NADPH-dependent reduction of ketopantoate into pantoic acid.</text>
</comment>
<dbReference type="RefSeq" id="WP_012616378.1">
    <property type="nucleotide sequence ID" value="NC_011831.1"/>
</dbReference>
<keyword evidence="6 11" id="KW-0566">Pantothenate biosynthesis</keyword>
<evidence type="ECO:0000256" key="11">
    <source>
        <dbReference type="RuleBase" id="RU362068"/>
    </source>
</evidence>
<accession>B8G757</accession>
<dbReference type="GO" id="GO:0005737">
    <property type="term" value="C:cytoplasm"/>
    <property type="evidence" value="ECO:0007669"/>
    <property type="project" value="TreeGrafter"/>
</dbReference>
<comment type="catalytic activity">
    <reaction evidence="10 11">
        <text>(R)-pantoate + NADP(+) = 2-dehydropantoate + NADPH + H(+)</text>
        <dbReference type="Rhea" id="RHEA:16233"/>
        <dbReference type="ChEBI" id="CHEBI:11561"/>
        <dbReference type="ChEBI" id="CHEBI:15378"/>
        <dbReference type="ChEBI" id="CHEBI:15980"/>
        <dbReference type="ChEBI" id="CHEBI:57783"/>
        <dbReference type="ChEBI" id="CHEBI:58349"/>
        <dbReference type="EC" id="1.1.1.169"/>
    </reaction>
</comment>
<dbReference type="InterPro" id="IPR013332">
    <property type="entry name" value="KPR_N"/>
</dbReference>
<dbReference type="GO" id="GO:0008677">
    <property type="term" value="F:2-dehydropantoate 2-reductase activity"/>
    <property type="evidence" value="ECO:0007669"/>
    <property type="project" value="UniProtKB-EC"/>
</dbReference>
<protein>
    <recommendedName>
        <fullName evidence="5 11">2-dehydropantoate 2-reductase</fullName>
        <ecNumber evidence="4 11">1.1.1.169</ecNumber>
    </recommendedName>
    <alternativeName>
        <fullName evidence="9 11">Ketopantoate reductase</fullName>
    </alternativeName>
</protein>
<dbReference type="InterPro" id="IPR013328">
    <property type="entry name" value="6PGD_dom2"/>
</dbReference>
<evidence type="ECO:0000313" key="15">
    <source>
        <dbReference type="Proteomes" id="UP000002508"/>
    </source>
</evidence>
<dbReference type="InterPro" id="IPR008927">
    <property type="entry name" value="6-PGluconate_DH-like_C_sf"/>
</dbReference>
<dbReference type="AlphaFoldDB" id="B8G757"/>
<evidence type="ECO:0000313" key="14">
    <source>
        <dbReference type="EMBL" id="ACL24014.1"/>
    </source>
</evidence>
<dbReference type="STRING" id="326427.Cagg_1104"/>
<evidence type="ECO:0000256" key="2">
    <source>
        <dbReference type="ARBA" id="ARBA00004994"/>
    </source>
</evidence>
<evidence type="ECO:0000256" key="9">
    <source>
        <dbReference type="ARBA" id="ARBA00032024"/>
    </source>
</evidence>
<comment type="similarity">
    <text evidence="3 11">Belongs to the ketopantoate reductase family.</text>
</comment>
<dbReference type="GO" id="GO:0050661">
    <property type="term" value="F:NADP binding"/>
    <property type="evidence" value="ECO:0007669"/>
    <property type="project" value="TreeGrafter"/>
</dbReference>
<dbReference type="Gene3D" id="1.10.1040.10">
    <property type="entry name" value="N-(1-d-carboxylethyl)-l-norvaline Dehydrogenase, domain 2"/>
    <property type="match status" value="1"/>
</dbReference>
<evidence type="ECO:0000256" key="8">
    <source>
        <dbReference type="ARBA" id="ARBA00023002"/>
    </source>
</evidence>
<dbReference type="PANTHER" id="PTHR43765:SF2">
    <property type="entry name" value="2-DEHYDROPANTOATE 2-REDUCTASE"/>
    <property type="match status" value="1"/>
</dbReference>
<comment type="pathway">
    <text evidence="2 11">Cofactor biosynthesis; (R)-pantothenate biosynthesis; (R)-pantoate from 3-methyl-2-oxobutanoate: step 2/2.</text>
</comment>
<evidence type="ECO:0000256" key="3">
    <source>
        <dbReference type="ARBA" id="ARBA00007870"/>
    </source>
</evidence>
<feature type="domain" description="Ketopantoate reductase N-terminal" evidence="12">
    <location>
        <begin position="3"/>
        <end position="149"/>
    </location>
</feature>
<keyword evidence="7 11" id="KW-0521">NADP</keyword>
<evidence type="ECO:0000256" key="7">
    <source>
        <dbReference type="ARBA" id="ARBA00022857"/>
    </source>
</evidence>
<evidence type="ECO:0000256" key="4">
    <source>
        <dbReference type="ARBA" id="ARBA00013014"/>
    </source>
</evidence>
<dbReference type="SUPFAM" id="SSF51735">
    <property type="entry name" value="NAD(P)-binding Rossmann-fold domains"/>
    <property type="match status" value="1"/>
</dbReference>
<sequence>MNIAIIGAGALGSVIGFHLAAVSNVTLIDPWAEHVHAINDGGLRCLIDHEERIVTLSATTDPSGVKPVEVALITVKAAQTAWAAEVAAHVLTPDGVAYTLQNGLGNAEILSVRLGKQHVGQAVTTLGATLLGPGYVRLAGRGPTTFGATPVLHLAYAIADKFRASGLPAAVSTDLIGLVWGKLIVNVGINALTAILRVPNGALATTPAARSLVRKVVEEAVAVAQAAGVTLSLTDPVAETLAVAQATAVNYSSMLQDVLRGAPTEIDTINGAIVREGGRLGVPTPCNAMLCELVAALEETAPLRVQA</sequence>
<feature type="domain" description="Ketopantoate reductase C-terminal" evidence="13">
    <location>
        <begin position="176"/>
        <end position="298"/>
    </location>
</feature>
<evidence type="ECO:0000256" key="10">
    <source>
        <dbReference type="ARBA" id="ARBA00048793"/>
    </source>
</evidence>
<dbReference type="HOGENOM" id="CLU_031468_0_0_0"/>
<evidence type="ECO:0000259" key="13">
    <source>
        <dbReference type="Pfam" id="PF08546"/>
    </source>
</evidence>
<keyword evidence="15" id="KW-1185">Reference proteome</keyword>
<dbReference type="InterPro" id="IPR013752">
    <property type="entry name" value="KPA_reductase"/>
</dbReference>
<gene>
    <name evidence="14" type="ordered locus">Cagg_1104</name>
</gene>
<dbReference type="Proteomes" id="UP000002508">
    <property type="component" value="Chromosome"/>
</dbReference>
<dbReference type="UniPathway" id="UPA00028">
    <property type="reaction ID" value="UER00004"/>
</dbReference>
<dbReference type="FunFam" id="1.10.1040.10:FF:000017">
    <property type="entry name" value="2-dehydropantoate 2-reductase"/>
    <property type="match status" value="1"/>
</dbReference>
<dbReference type="InterPro" id="IPR036291">
    <property type="entry name" value="NAD(P)-bd_dom_sf"/>
</dbReference>
<dbReference type="Pfam" id="PF02558">
    <property type="entry name" value="ApbA"/>
    <property type="match status" value="1"/>
</dbReference>
<dbReference type="InterPro" id="IPR003710">
    <property type="entry name" value="ApbA"/>
</dbReference>
<dbReference type="PANTHER" id="PTHR43765">
    <property type="entry name" value="2-DEHYDROPANTOATE 2-REDUCTASE-RELATED"/>
    <property type="match status" value="1"/>
</dbReference>
<evidence type="ECO:0000259" key="12">
    <source>
        <dbReference type="Pfam" id="PF02558"/>
    </source>
</evidence>
<dbReference type="SUPFAM" id="SSF48179">
    <property type="entry name" value="6-phosphogluconate dehydrogenase C-terminal domain-like"/>
    <property type="match status" value="1"/>
</dbReference>
<dbReference type="Pfam" id="PF08546">
    <property type="entry name" value="ApbA_C"/>
    <property type="match status" value="1"/>
</dbReference>
<dbReference type="eggNOG" id="COG1893">
    <property type="taxonomic scope" value="Bacteria"/>
</dbReference>
<evidence type="ECO:0000256" key="1">
    <source>
        <dbReference type="ARBA" id="ARBA00002919"/>
    </source>
</evidence>
<name>B8G757_CHLAD</name>
<dbReference type="EC" id="1.1.1.169" evidence="4 11"/>
<organism evidence="14 15">
    <name type="scientific">Chloroflexus aggregans (strain MD-66 / DSM 9485)</name>
    <dbReference type="NCBI Taxonomy" id="326427"/>
    <lineage>
        <taxon>Bacteria</taxon>
        <taxon>Bacillati</taxon>
        <taxon>Chloroflexota</taxon>
        <taxon>Chloroflexia</taxon>
        <taxon>Chloroflexales</taxon>
        <taxon>Chloroflexineae</taxon>
        <taxon>Chloroflexaceae</taxon>
        <taxon>Chloroflexus</taxon>
    </lineage>
</organism>
<keyword evidence="8 11" id="KW-0560">Oxidoreductase</keyword>
<dbReference type="OrthoDB" id="9793586at2"/>
<proteinExistence type="inferred from homology"/>